<accession>A0A6L6XZB2</accession>
<sequence length="764" mass="78036">MTVLSRPARACLSALTLLLTAVGAVVVQPATAAVGGDVIAWVEVENGLLSGGPAFNSGDHGNFSGTGSYTFRETGMTSTMSVTAPAAGVYPVYVRYAAGPLGPDENVTRSMGLLTNGGARQLMTLPMTSYTDWETWRFVRYDVVLDKGANTIAIQCDRATDFCRLNFDAIQVGGTAPDPCAAAPTDPGYTPMFDGTFDSLDRWRKAGAGGFGRQTGCFIRGLGGRGATWYLQQQTGDYTLQLDWRLPASDRQSSVYLASSSRSGADPVGGFRIPIGTGTGAIVPTGGTARPADAAAVARALKPVGEWNTYTVQVTAARIRVLLNGTLVSSFDPPGAISTTGHVGLENNSVGNGVDFKDIEVQPGVELGRIAAPARRAVSPAGESSLGNLVAEAERWASGARIAFVHPEDLGADLVGRAGGYPATVTQQEAASVLPSDDTLVTTTLTGQQVRGVLEQQWQGLSARLGTSAGLSYTFDPTAAAGSRVTGLWLDGTAVDPVASYEVVATGSLALGGGAPHDTGLTGQDALAAYLEAVAGITAGSSPLRPDVTHHAVGVAFPGGARASYAAGEAVAVDLSALAFSAPSDPRDTSVQVSLGGRALGAFPVDDQGAAAVRTAIPVDAPPGPAILAIAGTTTGTTVRLPISVLAAPAAGGGGSALPSPPVVEKAPAKIVAKVRPKRVVARTTRARLAVVVSATGPTPTGAVKVKVGTRTYLGHLRNGTATVRIARFAKAGTVRATVSYLGDSATAPASETIRIRVLRAVRR</sequence>
<dbReference type="GO" id="GO:0030288">
    <property type="term" value="C:outer membrane-bounded periplasmic space"/>
    <property type="evidence" value="ECO:0007669"/>
    <property type="project" value="TreeGrafter"/>
</dbReference>
<feature type="domain" description="CBM6" evidence="2">
    <location>
        <begin position="40"/>
        <end position="173"/>
    </location>
</feature>
<reference evidence="3 4" key="1">
    <citation type="submission" date="2019-12" db="EMBL/GenBank/DDBJ databases">
        <authorList>
            <person name="Huq M.A."/>
        </authorList>
    </citation>
    <scope>NUCLEOTIDE SEQUENCE [LARGE SCALE GENOMIC DNA]</scope>
    <source>
        <strain evidence="3 4">MAH-18</strain>
    </source>
</reference>
<dbReference type="InterPro" id="IPR010496">
    <property type="entry name" value="AL/BT2_dom"/>
</dbReference>
<proteinExistence type="predicted"/>
<dbReference type="AlphaFoldDB" id="A0A6L6XZB2"/>
<comment type="caution">
    <text evidence="3">The sequence shown here is derived from an EMBL/GenBank/DDBJ whole genome shotgun (WGS) entry which is preliminary data.</text>
</comment>
<dbReference type="InterPro" id="IPR008334">
    <property type="entry name" value="5'-Nucleotdase_C"/>
</dbReference>
<dbReference type="SUPFAM" id="SSF55816">
    <property type="entry name" value="5'-nucleotidase (syn. UDP-sugar hydrolase), C-terminal domain"/>
    <property type="match status" value="1"/>
</dbReference>
<dbReference type="InterPro" id="IPR013783">
    <property type="entry name" value="Ig-like_fold"/>
</dbReference>
<dbReference type="Proteomes" id="UP000473525">
    <property type="component" value="Unassembled WGS sequence"/>
</dbReference>
<dbReference type="PANTHER" id="PTHR11575">
    <property type="entry name" value="5'-NUCLEOTIDASE-RELATED"/>
    <property type="match status" value="1"/>
</dbReference>
<dbReference type="Gene3D" id="2.60.120.260">
    <property type="entry name" value="Galactose-binding domain-like"/>
    <property type="match status" value="1"/>
</dbReference>
<feature type="chain" id="PRO_5027121892" evidence="1">
    <location>
        <begin position="33"/>
        <end position="764"/>
    </location>
</feature>
<dbReference type="InterPro" id="IPR006179">
    <property type="entry name" value="5_nucleotidase/apyrase"/>
</dbReference>
<dbReference type="EMBL" id="WSEK01000005">
    <property type="protein sequence ID" value="MVQ51746.1"/>
    <property type="molecule type" value="Genomic_DNA"/>
</dbReference>
<dbReference type="PANTHER" id="PTHR11575:SF24">
    <property type="entry name" value="5'-NUCLEOTIDASE"/>
    <property type="match status" value="1"/>
</dbReference>
<dbReference type="GO" id="GO:0005975">
    <property type="term" value="P:carbohydrate metabolic process"/>
    <property type="evidence" value="ECO:0007669"/>
    <property type="project" value="UniProtKB-ARBA"/>
</dbReference>
<dbReference type="GO" id="GO:0030246">
    <property type="term" value="F:carbohydrate binding"/>
    <property type="evidence" value="ECO:0007669"/>
    <property type="project" value="InterPro"/>
</dbReference>
<evidence type="ECO:0000313" key="3">
    <source>
        <dbReference type="EMBL" id="MVQ51746.1"/>
    </source>
</evidence>
<dbReference type="InterPro" id="IPR036907">
    <property type="entry name" value="5'-Nucleotdase_C_sf"/>
</dbReference>
<dbReference type="GO" id="GO:0009166">
    <property type="term" value="P:nucleotide catabolic process"/>
    <property type="evidence" value="ECO:0007669"/>
    <property type="project" value="InterPro"/>
</dbReference>
<name>A0A6L6XZB2_9ACTN</name>
<dbReference type="Gene3D" id="3.90.780.10">
    <property type="entry name" value="5'-Nucleotidase, C-terminal domain"/>
    <property type="match status" value="1"/>
</dbReference>
<evidence type="ECO:0000259" key="2">
    <source>
        <dbReference type="PROSITE" id="PS51175"/>
    </source>
</evidence>
<evidence type="ECO:0000313" key="4">
    <source>
        <dbReference type="Proteomes" id="UP000473525"/>
    </source>
</evidence>
<evidence type="ECO:0000256" key="1">
    <source>
        <dbReference type="SAM" id="SignalP"/>
    </source>
</evidence>
<dbReference type="Gene3D" id="2.60.120.560">
    <property type="entry name" value="Exo-inulinase, domain 1"/>
    <property type="match status" value="1"/>
</dbReference>
<dbReference type="InterPro" id="IPR008979">
    <property type="entry name" value="Galactose-bd-like_sf"/>
</dbReference>
<dbReference type="InterPro" id="IPR005084">
    <property type="entry name" value="CBM6"/>
</dbReference>
<feature type="signal peptide" evidence="1">
    <location>
        <begin position="1"/>
        <end position="32"/>
    </location>
</feature>
<dbReference type="RefSeq" id="WP_157346765.1">
    <property type="nucleotide sequence ID" value="NZ_WSEK01000005.1"/>
</dbReference>
<dbReference type="Pfam" id="PF02872">
    <property type="entry name" value="5_nucleotid_C"/>
    <property type="match status" value="1"/>
</dbReference>
<keyword evidence="4" id="KW-1185">Reference proteome</keyword>
<organism evidence="3 4">
    <name type="scientific">Nocardioides agri</name>
    <dbReference type="NCBI Taxonomy" id="2682843"/>
    <lineage>
        <taxon>Bacteria</taxon>
        <taxon>Bacillati</taxon>
        <taxon>Actinomycetota</taxon>
        <taxon>Actinomycetes</taxon>
        <taxon>Propionibacteriales</taxon>
        <taxon>Nocardioidaceae</taxon>
        <taxon>Nocardioides</taxon>
    </lineage>
</organism>
<dbReference type="Pfam" id="PF06439">
    <property type="entry name" value="3keto-disac_hyd"/>
    <property type="match status" value="1"/>
</dbReference>
<protein>
    <submittedName>
        <fullName evidence="3">DUF1080 domain-containing protein</fullName>
    </submittedName>
</protein>
<dbReference type="SUPFAM" id="SSF49785">
    <property type="entry name" value="Galactose-binding domain-like"/>
    <property type="match status" value="1"/>
</dbReference>
<dbReference type="Gene3D" id="2.60.40.10">
    <property type="entry name" value="Immunoglobulins"/>
    <property type="match status" value="1"/>
</dbReference>
<dbReference type="PROSITE" id="PS51175">
    <property type="entry name" value="CBM6"/>
    <property type="match status" value="1"/>
</dbReference>
<dbReference type="GO" id="GO:0016787">
    <property type="term" value="F:hydrolase activity"/>
    <property type="evidence" value="ECO:0007669"/>
    <property type="project" value="InterPro"/>
</dbReference>
<keyword evidence="1" id="KW-0732">Signal</keyword>
<gene>
    <name evidence="3" type="ORF">GON03_21420</name>
</gene>